<gene>
    <name evidence="1" type="ORF">TNCT_398411</name>
</gene>
<organism evidence="1 2">
    <name type="scientific">Trichonephila clavata</name>
    <name type="common">Joro spider</name>
    <name type="synonym">Nephila clavata</name>
    <dbReference type="NCBI Taxonomy" id="2740835"/>
    <lineage>
        <taxon>Eukaryota</taxon>
        <taxon>Metazoa</taxon>
        <taxon>Ecdysozoa</taxon>
        <taxon>Arthropoda</taxon>
        <taxon>Chelicerata</taxon>
        <taxon>Arachnida</taxon>
        <taxon>Araneae</taxon>
        <taxon>Araneomorphae</taxon>
        <taxon>Entelegynae</taxon>
        <taxon>Araneoidea</taxon>
        <taxon>Nephilidae</taxon>
        <taxon>Trichonephila</taxon>
    </lineage>
</organism>
<dbReference type="AlphaFoldDB" id="A0A8X6L3I9"/>
<reference evidence="1" key="1">
    <citation type="submission" date="2020-07" db="EMBL/GenBank/DDBJ databases">
        <title>Multicomponent nature underlies the extraordinary mechanical properties of spider dragline silk.</title>
        <authorList>
            <person name="Kono N."/>
            <person name="Nakamura H."/>
            <person name="Mori M."/>
            <person name="Yoshida Y."/>
            <person name="Ohtoshi R."/>
            <person name="Malay A.D."/>
            <person name="Moran D.A.P."/>
            <person name="Tomita M."/>
            <person name="Numata K."/>
            <person name="Arakawa K."/>
        </authorList>
    </citation>
    <scope>NUCLEOTIDE SEQUENCE</scope>
</reference>
<sequence length="89" mass="10476">MILMPLLLWRQISPMIIQTLLLPPLKFLTKKLVQSLSEYSKENRLAVDPRKLWSNKQQNMDAETGSCDENMSESFYELKRSKTFDNPKE</sequence>
<protein>
    <submittedName>
        <fullName evidence="1">Uncharacterized protein</fullName>
    </submittedName>
</protein>
<evidence type="ECO:0000313" key="2">
    <source>
        <dbReference type="Proteomes" id="UP000887116"/>
    </source>
</evidence>
<accession>A0A8X6L3I9</accession>
<comment type="caution">
    <text evidence="1">The sequence shown here is derived from an EMBL/GenBank/DDBJ whole genome shotgun (WGS) entry which is preliminary data.</text>
</comment>
<dbReference type="Proteomes" id="UP000887116">
    <property type="component" value="Unassembled WGS sequence"/>
</dbReference>
<name>A0A8X6L3I9_TRICU</name>
<keyword evidence="2" id="KW-1185">Reference proteome</keyword>
<proteinExistence type="predicted"/>
<evidence type="ECO:0000313" key="1">
    <source>
        <dbReference type="EMBL" id="GFQ95149.1"/>
    </source>
</evidence>
<dbReference type="EMBL" id="BMAO01024405">
    <property type="protein sequence ID" value="GFQ95149.1"/>
    <property type="molecule type" value="Genomic_DNA"/>
</dbReference>